<dbReference type="RefSeq" id="WP_003930641.1">
    <property type="nucleotide sequence ID" value="NZ_JH814690.1"/>
</dbReference>
<name>K0URE7_MYCVA</name>
<organism evidence="1 2">
    <name type="scientific">Mycolicibacterium vaccae ATCC 25954</name>
    <dbReference type="NCBI Taxonomy" id="1194972"/>
    <lineage>
        <taxon>Bacteria</taxon>
        <taxon>Bacillati</taxon>
        <taxon>Actinomycetota</taxon>
        <taxon>Actinomycetes</taxon>
        <taxon>Mycobacteriales</taxon>
        <taxon>Mycobacteriaceae</taxon>
        <taxon>Mycolicibacterium</taxon>
    </lineage>
</organism>
<evidence type="ECO:0008006" key="3">
    <source>
        <dbReference type="Google" id="ProtNLM"/>
    </source>
</evidence>
<dbReference type="Proteomes" id="UP000006072">
    <property type="component" value="Unassembled WGS sequence"/>
</dbReference>
<dbReference type="eggNOG" id="ENOG503263F">
    <property type="taxonomic scope" value="Bacteria"/>
</dbReference>
<evidence type="ECO:0000313" key="2">
    <source>
        <dbReference type="Proteomes" id="UP000006072"/>
    </source>
</evidence>
<reference evidence="1 2" key="1">
    <citation type="journal article" date="2012" name="J. Bacteriol.">
        <title>Complete Genome Sequence of Mycobacterium vaccae Type Strain ATCC 25954.</title>
        <authorList>
            <person name="Ho Y.S."/>
            <person name="Adroub S.A."/>
            <person name="Abadi M."/>
            <person name="Al Alwan B."/>
            <person name="Alkhateeb R."/>
            <person name="Gao G."/>
            <person name="Ragab A."/>
            <person name="Ali S."/>
            <person name="van Soolingen D."/>
            <person name="Bitter W."/>
            <person name="Pain A."/>
            <person name="Abdallah A.M."/>
        </authorList>
    </citation>
    <scope>NUCLEOTIDE SEQUENCE [LARGE SCALE GENOMIC DNA]</scope>
    <source>
        <strain evidence="1 2">ATCC 25954</strain>
    </source>
</reference>
<comment type="caution">
    <text evidence="1">The sequence shown here is derived from an EMBL/GenBank/DDBJ whole genome shotgun (WGS) entry which is preliminary data.</text>
</comment>
<sequence>MNSPTATVDRVDADSALLARSTLTRIDHVDAHVLRTDGDLSRTPEQWAREILEHPPAAVRLRLRAGWTALGIALHHGRPDTIAGWPITGNTAEFLRLQSDSRIGLHGQLITRLSDQGVTFATLVELGNPVARMVWAKVLPGHLRTVRSLMEGAAQRTT</sequence>
<protein>
    <recommendedName>
        <fullName evidence="3">DUF2867 domain-containing protein</fullName>
    </recommendedName>
</protein>
<proteinExistence type="predicted"/>
<keyword evidence="2" id="KW-1185">Reference proteome</keyword>
<dbReference type="HOGENOM" id="CLU_108887_1_0_11"/>
<dbReference type="EMBL" id="ALQA01000020">
    <property type="protein sequence ID" value="EJZ09692.1"/>
    <property type="molecule type" value="Genomic_DNA"/>
</dbReference>
<dbReference type="PATRIC" id="fig|1194972.3.peg.2321"/>
<gene>
    <name evidence="1" type="ORF">MVAC_11577</name>
</gene>
<evidence type="ECO:0000313" key="1">
    <source>
        <dbReference type="EMBL" id="EJZ09692.1"/>
    </source>
</evidence>
<dbReference type="AlphaFoldDB" id="K0URE7"/>
<accession>K0URE7</accession>